<evidence type="ECO:0000256" key="2">
    <source>
        <dbReference type="ARBA" id="ARBA00022475"/>
    </source>
</evidence>
<name>A0A916Q3Y5_9FIRM</name>
<keyword evidence="4 6" id="KW-1133">Transmembrane helix</keyword>
<evidence type="ECO:0000256" key="6">
    <source>
        <dbReference type="SAM" id="Phobius"/>
    </source>
</evidence>
<proteinExistence type="predicted"/>
<dbReference type="Proteomes" id="UP000613208">
    <property type="component" value="Unassembled WGS sequence"/>
</dbReference>
<feature type="transmembrane region" description="Helical" evidence="6">
    <location>
        <begin position="62"/>
        <end position="82"/>
    </location>
</feature>
<evidence type="ECO:0000313" key="7">
    <source>
        <dbReference type="EMBL" id="GFO83974.1"/>
    </source>
</evidence>
<dbReference type="PANTHER" id="PTHR33931:SF2">
    <property type="entry name" value="HOLIN-LIKE PROTEIN CIDA"/>
    <property type="match status" value="1"/>
</dbReference>
<dbReference type="PANTHER" id="PTHR33931">
    <property type="entry name" value="HOLIN-LIKE PROTEIN CIDA-RELATED"/>
    <property type="match status" value="1"/>
</dbReference>
<evidence type="ECO:0000256" key="3">
    <source>
        <dbReference type="ARBA" id="ARBA00022692"/>
    </source>
</evidence>
<organism evidence="7 8">
    <name type="scientific">Anaerostipes butyraticus</name>
    <dbReference type="NCBI Taxonomy" id="645466"/>
    <lineage>
        <taxon>Bacteria</taxon>
        <taxon>Bacillati</taxon>
        <taxon>Bacillota</taxon>
        <taxon>Clostridia</taxon>
        <taxon>Lachnospirales</taxon>
        <taxon>Lachnospiraceae</taxon>
        <taxon>Anaerostipes</taxon>
    </lineage>
</organism>
<sequence>MGEVMKYLKQWMLILIFTLLGELLKAILPFQIPAGIYGLILMFFCLWSGILRKDQIQETAGFLLHIMPVMFIPAAAGILQAGEELRKIWVPALFAAVIVTAAVMAVSAAAAQKTSGKGE</sequence>
<protein>
    <recommendedName>
        <fullName evidence="9">LrgA family protein</fullName>
    </recommendedName>
</protein>
<evidence type="ECO:0000256" key="5">
    <source>
        <dbReference type="ARBA" id="ARBA00023136"/>
    </source>
</evidence>
<evidence type="ECO:0000256" key="4">
    <source>
        <dbReference type="ARBA" id="ARBA00022989"/>
    </source>
</evidence>
<dbReference type="AlphaFoldDB" id="A0A916Q3Y5"/>
<feature type="transmembrane region" description="Helical" evidence="6">
    <location>
        <begin position="34"/>
        <end position="50"/>
    </location>
</feature>
<keyword evidence="2" id="KW-1003">Cell membrane</keyword>
<evidence type="ECO:0000256" key="1">
    <source>
        <dbReference type="ARBA" id="ARBA00004651"/>
    </source>
</evidence>
<feature type="transmembrane region" description="Helical" evidence="6">
    <location>
        <begin position="12"/>
        <end position="28"/>
    </location>
</feature>
<evidence type="ECO:0008006" key="9">
    <source>
        <dbReference type="Google" id="ProtNLM"/>
    </source>
</evidence>
<keyword evidence="8" id="KW-1185">Reference proteome</keyword>
<dbReference type="EMBL" id="BLYI01000006">
    <property type="protein sequence ID" value="GFO83974.1"/>
    <property type="molecule type" value="Genomic_DNA"/>
</dbReference>
<keyword evidence="5 6" id="KW-0472">Membrane</keyword>
<evidence type="ECO:0000313" key="8">
    <source>
        <dbReference type="Proteomes" id="UP000613208"/>
    </source>
</evidence>
<feature type="transmembrane region" description="Helical" evidence="6">
    <location>
        <begin position="88"/>
        <end position="111"/>
    </location>
</feature>
<dbReference type="InterPro" id="IPR005538">
    <property type="entry name" value="LrgA/CidA"/>
</dbReference>
<keyword evidence="3 6" id="KW-0812">Transmembrane</keyword>
<reference evidence="7" key="1">
    <citation type="submission" date="2020-06" db="EMBL/GenBank/DDBJ databases">
        <title>Characterization of fructooligosaccharide metabolism and fructooligosaccharide-degrading enzymes in human commensal butyrate producers.</title>
        <authorList>
            <person name="Tanno H."/>
            <person name="Fujii T."/>
            <person name="Hirano K."/>
            <person name="Maeno S."/>
            <person name="Tonozuka T."/>
            <person name="Sakamoto M."/>
            <person name="Ohkuma M."/>
            <person name="Tochio T."/>
            <person name="Endo A."/>
        </authorList>
    </citation>
    <scope>NUCLEOTIDE SEQUENCE</scope>
    <source>
        <strain evidence="7">JCM 17466</strain>
    </source>
</reference>
<comment type="caution">
    <text evidence="7">The sequence shown here is derived from an EMBL/GenBank/DDBJ whole genome shotgun (WGS) entry which is preliminary data.</text>
</comment>
<gene>
    <name evidence="7" type="ORF">ANBU17_03210</name>
</gene>
<dbReference type="GO" id="GO:0005886">
    <property type="term" value="C:plasma membrane"/>
    <property type="evidence" value="ECO:0007669"/>
    <property type="project" value="UniProtKB-SubCell"/>
</dbReference>
<dbReference type="Pfam" id="PF03788">
    <property type="entry name" value="LrgA"/>
    <property type="match status" value="1"/>
</dbReference>
<accession>A0A916Q3Y5</accession>
<comment type="subcellular location">
    <subcellularLocation>
        <location evidence="1">Cell membrane</location>
        <topology evidence="1">Multi-pass membrane protein</topology>
    </subcellularLocation>
</comment>